<keyword evidence="5" id="KW-1185">Reference proteome</keyword>
<dbReference type="InterPro" id="IPR011051">
    <property type="entry name" value="RmlC_Cupin_sf"/>
</dbReference>
<comment type="similarity">
    <text evidence="1 2">Belongs to the pirin family.</text>
</comment>
<dbReference type="Gene3D" id="2.60.120.10">
    <property type="entry name" value="Jelly Rolls"/>
    <property type="match status" value="1"/>
</dbReference>
<dbReference type="PANTHER" id="PTHR13903:SF8">
    <property type="entry name" value="PIRIN"/>
    <property type="match status" value="1"/>
</dbReference>
<accession>A0ABP3VRZ4</accession>
<evidence type="ECO:0000313" key="5">
    <source>
        <dbReference type="Proteomes" id="UP001500279"/>
    </source>
</evidence>
<dbReference type="InterPro" id="IPR003829">
    <property type="entry name" value="Pirin_N_dom"/>
</dbReference>
<dbReference type="EMBL" id="BAAAEW010000047">
    <property type="protein sequence ID" value="GAA0767935.1"/>
    <property type="molecule type" value="Genomic_DNA"/>
</dbReference>
<dbReference type="InterPro" id="IPR012093">
    <property type="entry name" value="Pirin"/>
</dbReference>
<dbReference type="SUPFAM" id="SSF51182">
    <property type="entry name" value="RmlC-like cupins"/>
    <property type="match status" value="1"/>
</dbReference>
<gene>
    <name evidence="4" type="ORF">GCM10009107_57330</name>
</gene>
<evidence type="ECO:0000256" key="2">
    <source>
        <dbReference type="RuleBase" id="RU003457"/>
    </source>
</evidence>
<evidence type="ECO:0000313" key="4">
    <source>
        <dbReference type="EMBL" id="GAA0767935.1"/>
    </source>
</evidence>
<dbReference type="Proteomes" id="UP001500279">
    <property type="component" value="Unassembled WGS sequence"/>
</dbReference>
<reference evidence="5" key="1">
    <citation type="journal article" date="2019" name="Int. J. Syst. Evol. Microbiol.">
        <title>The Global Catalogue of Microorganisms (GCM) 10K type strain sequencing project: providing services to taxonomists for standard genome sequencing and annotation.</title>
        <authorList>
            <consortium name="The Broad Institute Genomics Platform"/>
            <consortium name="The Broad Institute Genome Sequencing Center for Infectious Disease"/>
            <person name="Wu L."/>
            <person name="Ma J."/>
        </authorList>
    </citation>
    <scope>NUCLEOTIDE SEQUENCE [LARGE SCALE GENOMIC DNA]</scope>
    <source>
        <strain evidence="5">JCM 15503</strain>
    </source>
</reference>
<proteinExistence type="inferred from homology"/>
<evidence type="ECO:0000256" key="1">
    <source>
        <dbReference type="ARBA" id="ARBA00008416"/>
    </source>
</evidence>
<feature type="domain" description="Pirin N-terminal" evidence="3">
    <location>
        <begin position="54"/>
        <end position="139"/>
    </location>
</feature>
<dbReference type="Pfam" id="PF02678">
    <property type="entry name" value="Pirin"/>
    <property type="match status" value="1"/>
</dbReference>
<dbReference type="RefSeq" id="WP_231010221.1">
    <property type="nucleotide sequence ID" value="NZ_BAAAEW010000047.1"/>
</dbReference>
<dbReference type="InterPro" id="IPR014710">
    <property type="entry name" value="RmlC-like_jellyroll"/>
</dbReference>
<comment type="caution">
    <text evidence="4">The sequence shown here is derived from an EMBL/GenBank/DDBJ whole genome shotgun (WGS) entry which is preliminary data.</text>
</comment>
<sequence>MKAIYQMPHQTSTSERALHRASDAHTSHRGIAARTSGRIHGPVNRLVSPGMAGSYLKPFVFLDYFDFQSTGETMFPMHPHSGIATTTVLLEGGMRYEDTTGASGVLKAGSVEWMRAGKGVWHDGVPLPGQRLRGYQLWLALPEALELAPAQSQYLEPAEVPVVGKVRVILGQYQGAHSKVNSPEGIQYLHVSLNAGESIELQPPPSHQVAWLHVGSGSLLSGMERIADELVVFEEGDQAVRLTAEHASDFIFGTARKHPHDLVLGSYSVHTSHAALRLGEQEIARLGEQLRASGRAI</sequence>
<dbReference type="PANTHER" id="PTHR13903">
    <property type="entry name" value="PIRIN-RELATED"/>
    <property type="match status" value="1"/>
</dbReference>
<name>A0ABP3VRZ4_9BURK</name>
<protein>
    <submittedName>
        <fullName evidence="4">Pirin family protein</fullName>
    </submittedName>
</protein>
<organism evidence="4 5">
    <name type="scientific">Ideonella azotifigens</name>
    <dbReference type="NCBI Taxonomy" id="513160"/>
    <lineage>
        <taxon>Bacteria</taxon>
        <taxon>Pseudomonadati</taxon>
        <taxon>Pseudomonadota</taxon>
        <taxon>Betaproteobacteria</taxon>
        <taxon>Burkholderiales</taxon>
        <taxon>Sphaerotilaceae</taxon>
        <taxon>Ideonella</taxon>
    </lineage>
</organism>
<evidence type="ECO:0000259" key="3">
    <source>
        <dbReference type="Pfam" id="PF02678"/>
    </source>
</evidence>